<gene>
    <name evidence="2" type="ORF">NAEGRDRAFT_48531</name>
</gene>
<feature type="compositionally biased region" description="Polar residues" evidence="1">
    <location>
        <begin position="273"/>
        <end position="286"/>
    </location>
</feature>
<dbReference type="OMA" id="REDFMFI"/>
<evidence type="ECO:0000313" key="2">
    <source>
        <dbReference type="EMBL" id="EFC45380.1"/>
    </source>
</evidence>
<evidence type="ECO:0000256" key="1">
    <source>
        <dbReference type="SAM" id="MobiDB-lite"/>
    </source>
</evidence>
<feature type="compositionally biased region" description="Low complexity" evidence="1">
    <location>
        <begin position="25"/>
        <end position="43"/>
    </location>
</feature>
<accession>D2VCX6</accession>
<proteinExistence type="predicted"/>
<keyword evidence="3" id="KW-1185">Reference proteome</keyword>
<feature type="region of interest" description="Disordered" evidence="1">
    <location>
        <begin position="273"/>
        <end position="293"/>
    </location>
</feature>
<feature type="compositionally biased region" description="Low complexity" evidence="1">
    <location>
        <begin position="233"/>
        <end position="248"/>
    </location>
</feature>
<evidence type="ECO:0000313" key="3">
    <source>
        <dbReference type="Proteomes" id="UP000006671"/>
    </source>
</evidence>
<dbReference type="AlphaFoldDB" id="D2VCX6"/>
<dbReference type="RefSeq" id="XP_002678124.1">
    <property type="nucleotide sequence ID" value="XM_002678078.1"/>
</dbReference>
<feature type="compositionally biased region" description="Low complexity" evidence="1">
    <location>
        <begin position="83"/>
        <end position="126"/>
    </location>
</feature>
<dbReference type="VEuPathDB" id="AmoebaDB:NAEGRDRAFT_48531"/>
<feature type="region of interest" description="Disordered" evidence="1">
    <location>
        <begin position="402"/>
        <end position="434"/>
    </location>
</feature>
<organism evidence="3">
    <name type="scientific">Naegleria gruberi</name>
    <name type="common">Amoeba</name>
    <dbReference type="NCBI Taxonomy" id="5762"/>
    <lineage>
        <taxon>Eukaryota</taxon>
        <taxon>Discoba</taxon>
        <taxon>Heterolobosea</taxon>
        <taxon>Tetramitia</taxon>
        <taxon>Eutetramitia</taxon>
        <taxon>Vahlkampfiidae</taxon>
        <taxon>Naegleria</taxon>
    </lineage>
</organism>
<sequence length="434" mass="49112">MTSEQGYTAFFEFIQNYIKNTISLNSPRSPTSSDTDSNSNSNSGRVSHRTATSAFPIVRKRFQQLSISEYTFMAMMNDLKPNSNPFKFNNNNNSSNSSNNTFNNNGNGNGNGLSNNNSLTVSNSPNDHGGNGRIPSTSTVDSEFIENDDDYYQISFDEYQLLDLFDILDVKGKGTISIESVYMFLCLFVCREGKLLTKFLYQFGEFVYDTFCSIVTVNEMETNPYLSSTPGRSRSGSLSMWSSNSPNNVQTKNSTGVTNIVNNISQKFHQSITPVSSRSTNSSPQHVAQAPPLVVEKSSEEIDQAQDVQEESSDELDYYESFDEWTQHEDIDLDYYSKKRSDFLKLAMLIGFDDMTIVNHVNELQNLILKNRAQKTKQQNITLKREDFMFIYYSVFKEFDNPNTRSSSSSASSGGVIKRKKRKNKALQQSSERR</sequence>
<reference evidence="2 3" key="1">
    <citation type="journal article" date="2010" name="Cell">
        <title>The genome of Naegleria gruberi illuminates early eukaryotic versatility.</title>
        <authorList>
            <person name="Fritz-Laylin L.K."/>
            <person name="Prochnik S.E."/>
            <person name="Ginger M.L."/>
            <person name="Dacks J.B."/>
            <person name="Carpenter M.L."/>
            <person name="Field M.C."/>
            <person name="Kuo A."/>
            <person name="Paredez A."/>
            <person name="Chapman J."/>
            <person name="Pham J."/>
            <person name="Shu S."/>
            <person name="Neupane R."/>
            <person name="Cipriano M."/>
            <person name="Mancuso J."/>
            <person name="Tu H."/>
            <person name="Salamov A."/>
            <person name="Lindquist E."/>
            <person name="Shapiro H."/>
            <person name="Lucas S."/>
            <person name="Grigoriev I.V."/>
            <person name="Cande W.Z."/>
            <person name="Fulton C."/>
            <person name="Rokhsar D.S."/>
            <person name="Dawson S.C."/>
        </authorList>
    </citation>
    <scope>NUCLEOTIDE SEQUENCE [LARGE SCALE GENOMIC DNA]</scope>
    <source>
        <strain evidence="2 3">NEG-M</strain>
    </source>
</reference>
<feature type="region of interest" description="Disordered" evidence="1">
    <location>
        <begin position="83"/>
        <end position="140"/>
    </location>
</feature>
<feature type="region of interest" description="Disordered" evidence="1">
    <location>
        <begin position="25"/>
        <end position="49"/>
    </location>
</feature>
<name>D2VCX6_NAEGR</name>
<dbReference type="EMBL" id="GG738863">
    <property type="protein sequence ID" value="EFC45380.1"/>
    <property type="molecule type" value="Genomic_DNA"/>
</dbReference>
<dbReference type="GeneID" id="8850581"/>
<dbReference type="KEGG" id="ngr:NAEGRDRAFT_48531"/>
<feature type="region of interest" description="Disordered" evidence="1">
    <location>
        <begin position="225"/>
        <end position="254"/>
    </location>
</feature>
<dbReference type="InParanoid" id="D2VCX6"/>
<protein>
    <submittedName>
        <fullName evidence="2">Predicted protein</fullName>
    </submittedName>
</protein>
<dbReference type="OrthoDB" id="10428716at2759"/>
<dbReference type="Proteomes" id="UP000006671">
    <property type="component" value="Unassembled WGS sequence"/>
</dbReference>